<dbReference type="EMBL" id="JALLKP010000003">
    <property type="protein sequence ID" value="KAK2195933.1"/>
    <property type="molecule type" value="Genomic_DNA"/>
</dbReference>
<evidence type="ECO:0000256" key="1">
    <source>
        <dbReference type="ARBA" id="ARBA00022723"/>
    </source>
</evidence>
<dbReference type="PANTHER" id="PTHR23235:SF120">
    <property type="entry name" value="KRUPPEL-LIKE FACTOR 15"/>
    <property type="match status" value="1"/>
</dbReference>
<dbReference type="Proteomes" id="UP001214638">
    <property type="component" value="Unassembled WGS sequence"/>
</dbReference>
<keyword evidence="3 5" id="KW-0863">Zinc-finger</keyword>
<gene>
    <name evidence="7" type="ORF">BdWA1_002531</name>
</gene>
<feature type="domain" description="C2H2-type" evidence="6">
    <location>
        <begin position="58"/>
        <end position="80"/>
    </location>
</feature>
<feature type="domain" description="C2H2-type" evidence="6">
    <location>
        <begin position="29"/>
        <end position="57"/>
    </location>
</feature>
<evidence type="ECO:0000256" key="3">
    <source>
        <dbReference type="ARBA" id="ARBA00022771"/>
    </source>
</evidence>
<dbReference type="SMART" id="SM00355">
    <property type="entry name" value="ZnF_C2H2"/>
    <property type="match status" value="5"/>
</dbReference>
<evidence type="ECO:0000256" key="5">
    <source>
        <dbReference type="PROSITE-ProRule" id="PRU00042"/>
    </source>
</evidence>
<dbReference type="PANTHER" id="PTHR23235">
    <property type="entry name" value="KRUEPPEL-LIKE TRANSCRIPTION FACTOR"/>
    <property type="match status" value="1"/>
</dbReference>
<dbReference type="InterPro" id="IPR036236">
    <property type="entry name" value="Znf_C2H2_sf"/>
</dbReference>
<comment type="caution">
    <text evidence="7">The sequence shown here is derived from an EMBL/GenBank/DDBJ whole genome shotgun (WGS) entry which is preliminary data.</text>
</comment>
<dbReference type="PROSITE" id="PS00028">
    <property type="entry name" value="ZINC_FINGER_C2H2_1"/>
    <property type="match status" value="4"/>
</dbReference>
<dbReference type="GO" id="GO:0000981">
    <property type="term" value="F:DNA-binding transcription factor activity, RNA polymerase II-specific"/>
    <property type="evidence" value="ECO:0007669"/>
    <property type="project" value="TreeGrafter"/>
</dbReference>
<sequence>MSSFWFFRRKPEEPEHIEKKPTARKCNYYNCDSCHVAFTDSSNLRRHQRTCHYKEKPHECKNCGKIFGRSDHLKRHLKRHDRVVEQYHCGYMGCKRVFKNAKRLETHRTNHIQKQEEPVLVIKGHTVRKLNGANPLRLACPIQGCSKVYSSYGGMAKHLTMHANGSVDQESGNEDVLDGMMDPIKCSTCEKVFTRIHNLRMHASKCIKTETPKKYFPCTHEGCNNIYTTVSLLYSGLFV</sequence>
<dbReference type="KEGG" id="bdw:94336828"/>
<proteinExistence type="predicted"/>
<evidence type="ECO:0000259" key="6">
    <source>
        <dbReference type="PROSITE" id="PS50157"/>
    </source>
</evidence>
<feature type="domain" description="C2H2-type" evidence="6">
    <location>
        <begin position="184"/>
        <end position="212"/>
    </location>
</feature>
<accession>A0AAD9PJE1</accession>
<dbReference type="SUPFAM" id="SSF57667">
    <property type="entry name" value="beta-beta-alpha zinc fingers"/>
    <property type="match status" value="2"/>
</dbReference>
<dbReference type="PROSITE" id="PS50157">
    <property type="entry name" value="ZINC_FINGER_C2H2_2"/>
    <property type="match status" value="4"/>
</dbReference>
<dbReference type="Pfam" id="PF00096">
    <property type="entry name" value="zf-C2H2"/>
    <property type="match status" value="3"/>
</dbReference>
<dbReference type="RefSeq" id="XP_067802775.1">
    <property type="nucleotide sequence ID" value="XM_067947553.1"/>
</dbReference>
<reference evidence="7" key="1">
    <citation type="journal article" date="2023" name="Nat. Microbiol.">
        <title>Babesia duncani multi-omics identifies virulence factors and drug targets.</title>
        <authorList>
            <person name="Singh P."/>
            <person name="Lonardi S."/>
            <person name="Liang Q."/>
            <person name="Vydyam P."/>
            <person name="Khabirova E."/>
            <person name="Fang T."/>
            <person name="Gihaz S."/>
            <person name="Thekkiniath J."/>
            <person name="Munshi M."/>
            <person name="Abel S."/>
            <person name="Ciampossin L."/>
            <person name="Batugedara G."/>
            <person name="Gupta M."/>
            <person name="Lu X.M."/>
            <person name="Lenz T."/>
            <person name="Chakravarty S."/>
            <person name="Cornillot E."/>
            <person name="Hu Y."/>
            <person name="Ma W."/>
            <person name="Gonzalez L.M."/>
            <person name="Sanchez S."/>
            <person name="Estrada K."/>
            <person name="Sanchez-Flores A."/>
            <person name="Montero E."/>
            <person name="Harb O.S."/>
            <person name="Le Roch K.G."/>
            <person name="Mamoun C.B."/>
        </authorList>
    </citation>
    <scope>NUCLEOTIDE SEQUENCE</scope>
    <source>
        <strain evidence="7">WA1</strain>
    </source>
</reference>
<keyword evidence="4" id="KW-0862">Zinc</keyword>
<dbReference type="GO" id="GO:0008270">
    <property type="term" value="F:zinc ion binding"/>
    <property type="evidence" value="ECO:0007669"/>
    <property type="project" value="UniProtKB-KW"/>
</dbReference>
<keyword evidence="1" id="KW-0479">Metal-binding</keyword>
<organism evidence="7 8">
    <name type="scientific">Babesia duncani</name>
    <dbReference type="NCBI Taxonomy" id="323732"/>
    <lineage>
        <taxon>Eukaryota</taxon>
        <taxon>Sar</taxon>
        <taxon>Alveolata</taxon>
        <taxon>Apicomplexa</taxon>
        <taxon>Aconoidasida</taxon>
        <taxon>Piroplasmida</taxon>
        <taxon>Babesiidae</taxon>
        <taxon>Babesia</taxon>
    </lineage>
</organism>
<dbReference type="AlphaFoldDB" id="A0AAD9PJE1"/>
<evidence type="ECO:0000313" key="8">
    <source>
        <dbReference type="Proteomes" id="UP001214638"/>
    </source>
</evidence>
<dbReference type="GO" id="GO:0000978">
    <property type="term" value="F:RNA polymerase II cis-regulatory region sequence-specific DNA binding"/>
    <property type="evidence" value="ECO:0007669"/>
    <property type="project" value="TreeGrafter"/>
</dbReference>
<dbReference type="GeneID" id="94336828"/>
<keyword evidence="8" id="KW-1185">Reference proteome</keyword>
<name>A0AAD9PJE1_9APIC</name>
<dbReference type="InterPro" id="IPR013087">
    <property type="entry name" value="Znf_C2H2_type"/>
</dbReference>
<keyword evidence="2" id="KW-0677">Repeat</keyword>
<evidence type="ECO:0000256" key="4">
    <source>
        <dbReference type="ARBA" id="ARBA00022833"/>
    </source>
</evidence>
<evidence type="ECO:0000256" key="2">
    <source>
        <dbReference type="ARBA" id="ARBA00022737"/>
    </source>
</evidence>
<evidence type="ECO:0000313" key="7">
    <source>
        <dbReference type="EMBL" id="KAK2195933.1"/>
    </source>
</evidence>
<feature type="domain" description="C2H2-type" evidence="6">
    <location>
        <begin position="87"/>
        <end position="116"/>
    </location>
</feature>
<protein>
    <submittedName>
        <fullName evidence="7">Bifunctional Zinc finger C2H2-type/Zinc finger C2H2 superfamily</fullName>
    </submittedName>
</protein>
<dbReference type="FunFam" id="3.30.160.60:FF:000303">
    <property type="entry name" value="Zinc finger protein 41"/>
    <property type="match status" value="1"/>
</dbReference>
<dbReference type="Gene3D" id="3.30.160.60">
    <property type="entry name" value="Classic Zinc Finger"/>
    <property type="match status" value="3"/>
</dbReference>